<evidence type="ECO:0000259" key="9">
    <source>
        <dbReference type="PROSITE" id="PS50262"/>
    </source>
</evidence>
<dbReference type="EMBL" id="MTYJ01000012">
    <property type="protein sequence ID" value="OQV23362.1"/>
    <property type="molecule type" value="Genomic_DNA"/>
</dbReference>
<dbReference type="PANTHER" id="PTHR24243:SF208">
    <property type="entry name" value="PYROKININ-1 RECEPTOR"/>
    <property type="match status" value="1"/>
</dbReference>
<keyword evidence="6" id="KW-0675">Receptor</keyword>
<dbReference type="Pfam" id="PF00001">
    <property type="entry name" value="7tm_1"/>
    <property type="match status" value="1"/>
</dbReference>
<dbReference type="GO" id="GO:0016020">
    <property type="term" value="C:membrane"/>
    <property type="evidence" value="ECO:0007669"/>
    <property type="project" value="UniProtKB-SubCell"/>
</dbReference>
<dbReference type="Gene3D" id="1.20.1070.10">
    <property type="entry name" value="Rhodopsin 7-helix transmembrane proteins"/>
    <property type="match status" value="1"/>
</dbReference>
<evidence type="ECO:0000313" key="11">
    <source>
        <dbReference type="Proteomes" id="UP000192578"/>
    </source>
</evidence>
<feature type="transmembrane region" description="Helical" evidence="8">
    <location>
        <begin position="34"/>
        <end position="53"/>
    </location>
</feature>
<evidence type="ECO:0000256" key="3">
    <source>
        <dbReference type="ARBA" id="ARBA00022989"/>
    </source>
</evidence>
<dbReference type="OrthoDB" id="10011262at2759"/>
<feature type="transmembrane region" description="Helical" evidence="8">
    <location>
        <begin position="65"/>
        <end position="83"/>
    </location>
</feature>
<feature type="transmembrane region" description="Helical" evidence="8">
    <location>
        <begin position="115"/>
        <end position="135"/>
    </location>
</feature>
<keyword evidence="4" id="KW-0297">G-protein coupled receptor</keyword>
<keyword evidence="11" id="KW-1185">Reference proteome</keyword>
<evidence type="ECO:0000256" key="7">
    <source>
        <dbReference type="ARBA" id="ARBA00023224"/>
    </source>
</evidence>
<gene>
    <name evidence="10" type="ORF">BV898_02808</name>
</gene>
<keyword evidence="7" id="KW-0807">Transducer</keyword>
<evidence type="ECO:0000256" key="8">
    <source>
        <dbReference type="SAM" id="Phobius"/>
    </source>
</evidence>
<comment type="caution">
    <text evidence="10">The sequence shown here is derived from an EMBL/GenBank/DDBJ whole genome shotgun (WGS) entry which is preliminary data.</text>
</comment>
<dbReference type="InterPro" id="IPR000276">
    <property type="entry name" value="GPCR_Rhodpsn"/>
</dbReference>
<dbReference type="AlphaFoldDB" id="A0A1W0X7S5"/>
<dbReference type="PROSITE" id="PS50262">
    <property type="entry name" value="G_PROTEIN_RECEP_F1_2"/>
    <property type="match status" value="1"/>
</dbReference>
<feature type="transmembrane region" description="Helical" evidence="8">
    <location>
        <begin position="155"/>
        <end position="173"/>
    </location>
</feature>
<keyword evidence="3 8" id="KW-1133">Transmembrane helix</keyword>
<proteinExistence type="predicted"/>
<evidence type="ECO:0000256" key="5">
    <source>
        <dbReference type="ARBA" id="ARBA00023136"/>
    </source>
</evidence>
<reference evidence="11" key="1">
    <citation type="submission" date="2017-01" db="EMBL/GenBank/DDBJ databases">
        <title>Comparative genomics of anhydrobiosis in the tardigrade Hypsibius dujardini.</title>
        <authorList>
            <person name="Yoshida Y."/>
            <person name="Koutsovoulos G."/>
            <person name="Laetsch D."/>
            <person name="Stevens L."/>
            <person name="Kumar S."/>
            <person name="Horikawa D."/>
            <person name="Ishino K."/>
            <person name="Komine S."/>
            <person name="Tomita M."/>
            <person name="Blaxter M."/>
            <person name="Arakawa K."/>
        </authorList>
    </citation>
    <scope>NUCLEOTIDE SEQUENCE [LARGE SCALE GENOMIC DNA]</scope>
    <source>
        <strain evidence="11">Z151</strain>
    </source>
</reference>
<dbReference type="PANTHER" id="PTHR24243">
    <property type="entry name" value="G-PROTEIN COUPLED RECEPTOR"/>
    <property type="match status" value="1"/>
</dbReference>
<protein>
    <recommendedName>
        <fullName evidence="9">G-protein coupled receptors family 1 profile domain-containing protein</fullName>
    </recommendedName>
</protein>
<keyword evidence="2 8" id="KW-0812">Transmembrane</keyword>
<evidence type="ECO:0000256" key="6">
    <source>
        <dbReference type="ARBA" id="ARBA00023170"/>
    </source>
</evidence>
<organism evidence="10 11">
    <name type="scientific">Hypsibius exemplaris</name>
    <name type="common">Freshwater tardigrade</name>
    <dbReference type="NCBI Taxonomy" id="2072580"/>
    <lineage>
        <taxon>Eukaryota</taxon>
        <taxon>Metazoa</taxon>
        <taxon>Ecdysozoa</taxon>
        <taxon>Tardigrada</taxon>
        <taxon>Eutardigrada</taxon>
        <taxon>Parachela</taxon>
        <taxon>Hypsibioidea</taxon>
        <taxon>Hypsibiidae</taxon>
        <taxon>Hypsibius</taxon>
    </lineage>
</organism>
<evidence type="ECO:0000256" key="4">
    <source>
        <dbReference type="ARBA" id="ARBA00023040"/>
    </source>
</evidence>
<evidence type="ECO:0000256" key="2">
    <source>
        <dbReference type="ARBA" id="ARBA00022692"/>
    </source>
</evidence>
<keyword evidence="5 8" id="KW-0472">Membrane</keyword>
<dbReference type="SUPFAM" id="SSF81321">
    <property type="entry name" value="Family A G protein-coupled receptor-like"/>
    <property type="match status" value="1"/>
</dbReference>
<dbReference type="PRINTS" id="PR00237">
    <property type="entry name" value="GPCRRHODOPSN"/>
</dbReference>
<dbReference type="InterPro" id="IPR017452">
    <property type="entry name" value="GPCR_Rhodpsn_7TM"/>
</dbReference>
<name>A0A1W0X7S5_HYPEX</name>
<evidence type="ECO:0000256" key="1">
    <source>
        <dbReference type="ARBA" id="ARBA00004141"/>
    </source>
</evidence>
<comment type="subcellular location">
    <subcellularLocation>
        <location evidence="1">Membrane</location>
        <topology evidence="1">Multi-pass membrane protein</topology>
    </subcellularLocation>
</comment>
<dbReference type="GO" id="GO:0004930">
    <property type="term" value="F:G protein-coupled receptor activity"/>
    <property type="evidence" value="ECO:0007669"/>
    <property type="project" value="UniProtKB-KW"/>
</dbReference>
<evidence type="ECO:0000313" key="10">
    <source>
        <dbReference type="EMBL" id="OQV23362.1"/>
    </source>
</evidence>
<dbReference type="Proteomes" id="UP000192578">
    <property type="component" value="Unassembled WGS sequence"/>
</dbReference>
<feature type="transmembrane region" description="Helical" evidence="8">
    <location>
        <begin position="89"/>
        <end position="108"/>
    </location>
</feature>
<sequence length="209" mass="23517">MNSSDFFLTKCNVTEHVDEQVLHPQHPVRFVEAVLYPVFFFLSTVGNTINLLVLMHNRPKTTSDLYMMAMAVSDIILIWLRFPGWLSKAAPELILTMGSGYATFFLVYDAMKEHICTTFGFFSIGILLVFSMERLLLVAKPMKFYGIIKPKKAKIAIPIIGCLSIILFAQIGVDSVVRLARGATSAEWVATRPGWLEICNQVQAIIQVR</sequence>
<feature type="domain" description="G-protein coupled receptors family 1 profile" evidence="9">
    <location>
        <begin position="46"/>
        <end position="167"/>
    </location>
</feature>
<accession>A0A1W0X7S5</accession>